<sequence>MKQRKLGDSSILASEVGLGCWQLGGDFGPITITDAIHIIETALESGVTFFDTADVYGAGQSESILGDRLEQIKKDVKVATKYGRGEGTYPNGYTLQDMRDAVRRSCDRLRRDKIDLLQLHCVPPSVLEKGHVFDFLRQLQQDGLIDYFGASVETMDEAMTCLAHPDLTSLQIIFNLFRQAPKDTLFKVAKENQVGIIARLPLASGLLSGKFNASTSFAESDHRNYNKDGEAFSVGETFSGIDFSEGLKLVDALEQNKPSELTMANFAMRWILDHDAVTTIIPGASSAQQVLQNVNASAIAPLSEESHKRLYELYQSKIARLIRCPI</sequence>
<dbReference type="InterPro" id="IPR053135">
    <property type="entry name" value="AKR2_Oxidoreductase"/>
</dbReference>
<evidence type="ECO:0000313" key="2">
    <source>
        <dbReference type="EMBL" id="AMJ80303.1"/>
    </source>
</evidence>
<evidence type="ECO:0000313" key="3">
    <source>
        <dbReference type="Proteomes" id="UP000061468"/>
    </source>
</evidence>
<dbReference type="Gene3D" id="3.20.20.100">
    <property type="entry name" value="NADP-dependent oxidoreductase domain"/>
    <property type="match status" value="1"/>
</dbReference>
<dbReference type="SUPFAM" id="SSF51430">
    <property type="entry name" value="NAD(P)-linked oxidoreductase"/>
    <property type="match status" value="1"/>
</dbReference>
<dbReference type="PANTHER" id="PTHR43312">
    <property type="entry name" value="D-THREO-ALDOSE 1-DEHYDROGENASE"/>
    <property type="match status" value="1"/>
</dbReference>
<proteinExistence type="predicted"/>
<dbReference type="PANTHER" id="PTHR43312:SF1">
    <property type="entry name" value="NADP-DEPENDENT OXIDOREDUCTASE DOMAIN-CONTAINING PROTEIN"/>
    <property type="match status" value="1"/>
</dbReference>
<name>A0AAC9F7L7_9ALTE</name>
<reference evidence="2 3" key="1">
    <citation type="submission" date="2015-12" db="EMBL/GenBank/DDBJ databases">
        <title>Intraspecies pangenome expansion in the marine bacterium Alteromonas.</title>
        <authorList>
            <person name="Lopez-Perez M."/>
            <person name="Rodriguez-Valera F."/>
        </authorList>
    </citation>
    <scope>NUCLEOTIDE SEQUENCE [LARGE SCALE GENOMIC DNA]</scope>
    <source>
        <strain evidence="2 3">UM8</strain>
    </source>
</reference>
<organism evidence="2 3">
    <name type="scientific">Alteromonas mediterranea</name>
    <dbReference type="NCBI Taxonomy" id="314275"/>
    <lineage>
        <taxon>Bacteria</taxon>
        <taxon>Pseudomonadati</taxon>
        <taxon>Pseudomonadota</taxon>
        <taxon>Gammaproteobacteria</taxon>
        <taxon>Alteromonadales</taxon>
        <taxon>Alteromonadaceae</taxon>
        <taxon>Alteromonas/Salinimonas group</taxon>
        <taxon>Alteromonas</taxon>
    </lineage>
</organism>
<protein>
    <submittedName>
        <fullName evidence="2">Aldo/keto reductase</fullName>
    </submittedName>
</protein>
<dbReference type="Pfam" id="PF00248">
    <property type="entry name" value="Aldo_ket_red"/>
    <property type="match status" value="1"/>
</dbReference>
<feature type="domain" description="NADP-dependent oxidoreductase" evidence="1">
    <location>
        <begin position="16"/>
        <end position="314"/>
    </location>
</feature>
<dbReference type="InterPro" id="IPR036812">
    <property type="entry name" value="NAD(P)_OxRdtase_dom_sf"/>
</dbReference>
<dbReference type="Proteomes" id="UP000061468">
    <property type="component" value="Chromosome"/>
</dbReference>
<dbReference type="CDD" id="cd19086">
    <property type="entry name" value="AKR_AKR11C1"/>
    <property type="match status" value="1"/>
</dbReference>
<gene>
    <name evidence="2" type="ORF">AV942_19445</name>
</gene>
<dbReference type="InterPro" id="IPR023210">
    <property type="entry name" value="NADP_OxRdtase_dom"/>
</dbReference>
<dbReference type="RefSeq" id="WP_015068487.1">
    <property type="nucleotide sequence ID" value="NZ_CAXGIV010000001.1"/>
</dbReference>
<accession>A0AAC9F7L7</accession>
<dbReference type="EMBL" id="CP013928">
    <property type="protein sequence ID" value="AMJ80303.1"/>
    <property type="molecule type" value="Genomic_DNA"/>
</dbReference>
<evidence type="ECO:0000259" key="1">
    <source>
        <dbReference type="Pfam" id="PF00248"/>
    </source>
</evidence>
<dbReference type="AlphaFoldDB" id="A0AAC9F7L7"/>